<gene>
    <name evidence="21" type="ORF">SteCoe_10194</name>
</gene>
<dbReference type="FunFam" id="1.10.510.10:FF:000571">
    <property type="entry name" value="Maternal embryonic leucine zipper kinase"/>
    <property type="match status" value="1"/>
</dbReference>
<keyword evidence="7 15" id="KW-0547">Nucleotide-binding</keyword>
<feature type="cross-link" description="Glycyl lysine isopeptide (Lys-Gly) (interchain with G-Cter in SUMO2)" evidence="16">
    <location>
        <position position="142"/>
    </location>
</feature>
<keyword evidence="3 18" id="KW-0723">Serine/threonine-protein kinase</keyword>
<keyword evidence="19" id="KW-0175">Coiled coil</keyword>
<keyword evidence="6" id="KW-0677">Repeat</keyword>
<sequence length="640" mass="75550">MNIELFEPPIQLNKSDLEFQRKIGDGAFASVWRVKNKHTGKFFALKIVQKSKVAKILPQFKREVSIMYELEHQNIVKLHTHFEDFKCFYLLMELAEGGSLFQKLFREKVFSEKIAYEYFRQILNAVDYLHNRSPPIIHRDIKPENILLNKKGQIKLTDFGWANYLSDTRYTTCGTLEYLPPEIIEEKVHDLSVDIWCLGVLLYEMLCGTTPFKANVKEMIIYNITKGTIRFPSTLSPLAKDLILKMLERSQENRITINDVKNHEWVNSYGSDELYEKFLDESTAATIIIDMSSCKSTKESFAEETSKKIDVKEELELAKNKAKTLEDKISSANCDKIKLISQEKILKKTLYDADLELQHLQMTDISSSILEKLHNIKKSNFDKDQQCKKQRFYLEKLQSNITNIDKELSIKENELKNLQIKAKSLNMGFSRIKSYKSLDISTLQINLDVMQSQLGEKSLFQSYDFSIKDIKIFMENSINQLPEFSKRDYERKIDECKEKAMEFEQKITEEAINFEDTKNRIIQSYGKIKEELMKIMRKNREDWRKDKILKENKEKKDLLKMYKEVIDRENLHGINEKNIYEANEKIRIIKENLTRSHIKIKGLRKERFRLRETIDVKDMEIDDIKFEIGKVKTISNLYHW</sequence>
<evidence type="ECO:0000256" key="15">
    <source>
        <dbReference type="PIRSR" id="PIRSR630616-2"/>
    </source>
</evidence>
<feature type="active site" description="Proton acceptor" evidence="14">
    <location>
        <position position="140"/>
    </location>
</feature>
<dbReference type="SMART" id="SM00220">
    <property type="entry name" value="S_TKc"/>
    <property type="match status" value="1"/>
</dbReference>
<evidence type="ECO:0000256" key="6">
    <source>
        <dbReference type="ARBA" id="ARBA00022737"/>
    </source>
</evidence>
<dbReference type="InterPro" id="IPR000719">
    <property type="entry name" value="Prot_kinase_dom"/>
</dbReference>
<proteinExistence type="inferred from homology"/>
<evidence type="ECO:0000256" key="9">
    <source>
        <dbReference type="ARBA" id="ARBA00022837"/>
    </source>
</evidence>
<dbReference type="GO" id="GO:0046872">
    <property type="term" value="F:metal ion binding"/>
    <property type="evidence" value="ECO:0007669"/>
    <property type="project" value="UniProtKB-KW"/>
</dbReference>
<dbReference type="Proteomes" id="UP000187209">
    <property type="component" value="Unassembled WGS sequence"/>
</dbReference>
<dbReference type="PROSITE" id="PS00107">
    <property type="entry name" value="PROTEIN_KINASE_ATP"/>
    <property type="match status" value="1"/>
</dbReference>
<feature type="binding site" evidence="15">
    <location>
        <position position="158"/>
    </location>
    <ligand>
        <name>ATP</name>
        <dbReference type="ChEBI" id="CHEBI:30616"/>
    </ligand>
</feature>
<evidence type="ECO:0000259" key="20">
    <source>
        <dbReference type="PROSITE" id="PS50011"/>
    </source>
</evidence>
<dbReference type="PROSITE" id="PS00108">
    <property type="entry name" value="PROTEIN_KINASE_ST"/>
    <property type="match status" value="1"/>
</dbReference>
<evidence type="ECO:0000256" key="13">
    <source>
        <dbReference type="ARBA" id="ARBA00048679"/>
    </source>
</evidence>
<feature type="domain" description="Protein kinase" evidence="20">
    <location>
        <begin position="17"/>
        <end position="266"/>
    </location>
</feature>
<evidence type="ECO:0000256" key="7">
    <source>
        <dbReference type="ARBA" id="ARBA00022741"/>
    </source>
</evidence>
<dbReference type="GO" id="GO:0004674">
    <property type="term" value="F:protein serine/threonine kinase activity"/>
    <property type="evidence" value="ECO:0007669"/>
    <property type="project" value="UniProtKB-KW"/>
</dbReference>
<evidence type="ECO:0000256" key="10">
    <source>
        <dbReference type="ARBA" id="ARBA00022840"/>
    </source>
</evidence>
<comment type="catalytic activity">
    <reaction evidence="13 18">
        <text>L-seryl-[protein] + ATP = O-phospho-L-seryl-[protein] + ADP + H(+)</text>
        <dbReference type="Rhea" id="RHEA:17989"/>
        <dbReference type="Rhea" id="RHEA-COMP:9863"/>
        <dbReference type="Rhea" id="RHEA-COMP:11604"/>
        <dbReference type="ChEBI" id="CHEBI:15378"/>
        <dbReference type="ChEBI" id="CHEBI:29999"/>
        <dbReference type="ChEBI" id="CHEBI:30616"/>
        <dbReference type="ChEBI" id="CHEBI:83421"/>
        <dbReference type="ChEBI" id="CHEBI:456216"/>
        <dbReference type="EC" id="2.7.11.1"/>
    </reaction>
</comment>
<evidence type="ECO:0000256" key="11">
    <source>
        <dbReference type="ARBA" id="ARBA00024334"/>
    </source>
</evidence>
<dbReference type="Pfam" id="PF00069">
    <property type="entry name" value="Pkinase"/>
    <property type="match status" value="1"/>
</dbReference>
<comment type="subunit">
    <text evidence="2">Monomer.</text>
</comment>
<keyword evidence="9" id="KW-0106">Calcium</keyword>
<evidence type="ECO:0000256" key="12">
    <source>
        <dbReference type="ARBA" id="ARBA00047899"/>
    </source>
</evidence>
<feature type="coiled-coil region" evidence="19">
    <location>
        <begin position="308"/>
        <end position="335"/>
    </location>
</feature>
<dbReference type="InterPro" id="IPR017441">
    <property type="entry name" value="Protein_kinase_ATP_BS"/>
</dbReference>
<evidence type="ECO:0000313" key="22">
    <source>
        <dbReference type="Proteomes" id="UP000187209"/>
    </source>
</evidence>
<evidence type="ECO:0000256" key="17">
    <source>
        <dbReference type="PROSITE-ProRule" id="PRU10141"/>
    </source>
</evidence>
<evidence type="ECO:0000256" key="4">
    <source>
        <dbReference type="ARBA" id="ARBA00022679"/>
    </source>
</evidence>
<feature type="coiled-coil region" evidence="19">
    <location>
        <begin position="394"/>
        <end position="421"/>
    </location>
</feature>
<evidence type="ECO:0000256" key="8">
    <source>
        <dbReference type="ARBA" id="ARBA00022777"/>
    </source>
</evidence>
<dbReference type="SUPFAM" id="SSF56112">
    <property type="entry name" value="Protein kinase-like (PK-like)"/>
    <property type="match status" value="1"/>
</dbReference>
<evidence type="ECO:0000256" key="18">
    <source>
        <dbReference type="RuleBase" id="RU367134"/>
    </source>
</evidence>
<reference evidence="21 22" key="1">
    <citation type="submission" date="2016-11" db="EMBL/GenBank/DDBJ databases">
        <title>The macronuclear genome of Stentor coeruleus: a giant cell with tiny introns.</title>
        <authorList>
            <person name="Slabodnick M."/>
            <person name="Ruby J.G."/>
            <person name="Reiff S.B."/>
            <person name="Swart E.C."/>
            <person name="Gosai S."/>
            <person name="Prabakaran S."/>
            <person name="Witkowska E."/>
            <person name="Larue G.E."/>
            <person name="Fisher S."/>
            <person name="Freeman R.M."/>
            <person name="Gunawardena J."/>
            <person name="Chu W."/>
            <person name="Stover N.A."/>
            <person name="Gregory B.D."/>
            <person name="Nowacki M."/>
            <person name="Derisi J."/>
            <person name="Roy S.W."/>
            <person name="Marshall W.F."/>
            <person name="Sood P."/>
        </authorList>
    </citation>
    <scope>NUCLEOTIDE SEQUENCE [LARGE SCALE GENOMIC DNA]</scope>
    <source>
        <strain evidence="21">WM001</strain>
    </source>
</reference>
<dbReference type="EMBL" id="MPUH01000163">
    <property type="protein sequence ID" value="OMJ87959.1"/>
    <property type="molecule type" value="Genomic_DNA"/>
</dbReference>
<protein>
    <recommendedName>
        <fullName evidence="18">Aurora kinase</fullName>
        <ecNumber evidence="18">2.7.11.1</ecNumber>
    </recommendedName>
</protein>
<dbReference type="EC" id="2.7.11.1" evidence="18"/>
<organism evidence="21 22">
    <name type="scientific">Stentor coeruleus</name>
    <dbReference type="NCBI Taxonomy" id="5963"/>
    <lineage>
        <taxon>Eukaryota</taxon>
        <taxon>Sar</taxon>
        <taxon>Alveolata</taxon>
        <taxon>Ciliophora</taxon>
        <taxon>Postciliodesmatophora</taxon>
        <taxon>Heterotrichea</taxon>
        <taxon>Heterotrichida</taxon>
        <taxon>Stentoridae</taxon>
        <taxon>Stentor</taxon>
    </lineage>
</organism>
<dbReference type="InterPro" id="IPR011009">
    <property type="entry name" value="Kinase-like_dom_sf"/>
</dbReference>
<keyword evidence="10 15" id="KW-0067">ATP-binding</keyword>
<dbReference type="PROSITE" id="PS50011">
    <property type="entry name" value="PROTEIN_KINASE_DOM"/>
    <property type="match status" value="1"/>
</dbReference>
<dbReference type="AlphaFoldDB" id="A0A1R2CG08"/>
<evidence type="ECO:0000256" key="16">
    <source>
        <dbReference type="PIRSR" id="PIRSR630616-3"/>
    </source>
</evidence>
<keyword evidence="8 18" id="KW-0418">Kinase</keyword>
<dbReference type="Gene3D" id="1.10.510.10">
    <property type="entry name" value="Transferase(Phosphotransferase) domain 1"/>
    <property type="match status" value="1"/>
</dbReference>
<evidence type="ECO:0000256" key="3">
    <source>
        <dbReference type="ARBA" id="ARBA00022527"/>
    </source>
</evidence>
<dbReference type="InterPro" id="IPR008271">
    <property type="entry name" value="Ser/Thr_kinase_AS"/>
</dbReference>
<name>A0A1R2CG08_9CILI</name>
<evidence type="ECO:0000256" key="1">
    <source>
        <dbReference type="ARBA" id="ARBA00001946"/>
    </source>
</evidence>
<feature type="binding site" evidence="15">
    <location>
        <begin position="144"/>
        <end position="145"/>
    </location>
    <ligand>
        <name>ATP</name>
        <dbReference type="ChEBI" id="CHEBI:30616"/>
    </ligand>
</feature>
<keyword evidence="4 18" id="KW-0808">Transferase</keyword>
<evidence type="ECO:0000313" key="21">
    <source>
        <dbReference type="EMBL" id="OMJ87959.1"/>
    </source>
</evidence>
<dbReference type="FunFam" id="3.30.200.20:FF:000315">
    <property type="entry name" value="Calcium-dependent protein kinase 3"/>
    <property type="match status" value="1"/>
</dbReference>
<dbReference type="CDD" id="cd14007">
    <property type="entry name" value="STKc_Aurora"/>
    <property type="match status" value="1"/>
</dbReference>
<dbReference type="GO" id="GO:0005524">
    <property type="term" value="F:ATP binding"/>
    <property type="evidence" value="ECO:0007669"/>
    <property type="project" value="UniProtKB-UniRule"/>
</dbReference>
<keyword evidence="22" id="KW-1185">Reference proteome</keyword>
<feature type="coiled-coil region" evidence="19">
    <location>
        <begin position="486"/>
        <end position="513"/>
    </location>
</feature>
<keyword evidence="5" id="KW-0479">Metal-binding</keyword>
<evidence type="ECO:0000256" key="19">
    <source>
        <dbReference type="SAM" id="Coils"/>
    </source>
</evidence>
<evidence type="ECO:0000256" key="2">
    <source>
        <dbReference type="ARBA" id="ARBA00011245"/>
    </source>
</evidence>
<comment type="cofactor">
    <cofactor evidence="1">
        <name>Mg(2+)</name>
        <dbReference type="ChEBI" id="CHEBI:18420"/>
    </cofactor>
</comment>
<feature type="binding site" evidence="15 17">
    <location>
        <position position="46"/>
    </location>
    <ligand>
        <name>ATP</name>
        <dbReference type="ChEBI" id="CHEBI:30616"/>
    </ligand>
</feature>
<evidence type="ECO:0000256" key="5">
    <source>
        <dbReference type="ARBA" id="ARBA00022723"/>
    </source>
</evidence>
<evidence type="ECO:0000256" key="14">
    <source>
        <dbReference type="PIRSR" id="PIRSR630616-1"/>
    </source>
</evidence>
<feature type="binding site" evidence="15">
    <location>
        <begin position="93"/>
        <end position="95"/>
    </location>
    <ligand>
        <name>ATP</name>
        <dbReference type="ChEBI" id="CHEBI:30616"/>
    </ligand>
</feature>
<accession>A0A1R2CG08</accession>
<dbReference type="InterPro" id="IPR030616">
    <property type="entry name" value="Aur-like"/>
</dbReference>
<comment type="similarity">
    <text evidence="11">Belongs to the protein kinase superfamily. Ser/Thr protein kinase family. CDPK subfamily.</text>
</comment>
<comment type="catalytic activity">
    <reaction evidence="12 18">
        <text>L-threonyl-[protein] + ATP = O-phospho-L-threonyl-[protein] + ADP + H(+)</text>
        <dbReference type="Rhea" id="RHEA:46608"/>
        <dbReference type="Rhea" id="RHEA-COMP:11060"/>
        <dbReference type="Rhea" id="RHEA-COMP:11605"/>
        <dbReference type="ChEBI" id="CHEBI:15378"/>
        <dbReference type="ChEBI" id="CHEBI:30013"/>
        <dbReference type="ChEBI" id="CHEBI:30616"/>
        <dbReference type="ChEBI" id="CHEBI:61977"/>
        <dbReference type="ChEBI" id="CHEBI:456216"/>
        <dbReference type="EC" id="2.7.11.1"/>
    </reaction>
</comment>
<comment type="similarity">
    <text evidence="18">Belongs to the protein kinase superfamily. Ser/Thr protein kinase family. Aurora subfamily.</text>
</comment>
<dbReference type="PANTHER" id="PTHR24350">
    <property type="entry name" value="SERINE/THREONINE-PROTEIN KINASE IAL-RELATED"/>
    <property type="match status" value="1"/>
</dbReference>
<comment type="caution">
    <text evidence="21">The sequence shown here is derived from an EMBL/GenBank/DDBJ whole genome shotgun (WGS) entry which is preliminary data.</text>
</comment>